<feature type="domain" description="Glycosyl transferase family 4" evidence="3">
    <location>
        <begin position="26"/>
        <end position="191"/>
    </location>
</feature>
<dbReference type="EMBL" id="NOWT01000042">
    <property type="protein sequence ID" value="OYD80902.1"/>
    <property type="molecule type" value="Genomic_DNA"/>
</dbReference>
<feature type="domain" description="Glycosyl transferase family 1" evidence="2">
    <location>
        <begin position="211"/>
        <end position="380"/>
    </location>
</feature>
<protein>
    <submittedName>
        <fullName evidence="4">Glycosyl transferase family 1</fullName>
    </submittedName>
</protein>
<name>A0A235H573_AZOBR</name>
<comment type="caution">
    <text evidence="4">The sequence shown here is derived from an EMBL/GenBank/DDBJ whole genome shotgun (WGS) entry which is preliminary data.</text>
</comment>
<dbReference type="InterPro" id="IPR001296">
    <property type="entry name" value="Glyco_trans_1"/>
</dbReference>
<dbReference type="Pfam" id="PF00534">
    <property type="entry name" value="Glycos_transf_1"/>
    <property type="match status" value="1"/>
</dbReference>
<dbReference type="PANTHER" id="PTHR46401:SF2">
    <property type="entry name" value="GLYCOSYLTRANSFERASE WBBK-RELATED"/>
    <property type="match status" value="1"/>
</dbReference>
<evidence type="ECO:0000259" key="3">
    <source>
        <dbReference type="Pfam" id="PF12000"/>
    </source>
</evidence>
<sequence>MNYLFVHQNFPGQYQHIVQHLAAQPGNRVVFISHDSPVQIPGVERAIYQPFRAARPSTHHYLQELEQAVIYGQGVYEVCRRLQAEGFRPDIMIGHNGWGETLYMKDVWPDVPLLAYFEFFYHLAGADIGFDPSLPVSLNDGPRVRTKNAINTLGFEAADWGHTPTGWQWSLYPDYMRSRISVIHEGVDTSIVRPEPDAWLRLPSGLTLTRKDEVITYVARNLEPYRGFHVFMRALPDILKRRPKAHVLIVGGDEVSYGHAAPGGRSYRDILLDEVGAGIDRERVHFLGKVPYPSFLTILRVSSAHVYLTYPFVLSWSFLEAMAAGCLVIGSSTIPVEEVLRDRQNGLLVDFFNGAGLADRIEEVFEHPDRMQALRDRARRTAVEHYDLRTVTLPRFLALTDDLIAGRTPSQGALADGKLAERTSA</sequence>
<reference evidence="4 5" key="1">
    <citation type="submission" date="2017-07" db="EMBL/GenBank/DDBJ databases">
        <title>Whole genome sequence of Azospirillum brasilense 2A1, a potential biofertilizer strain.</title>
        <authorList>
            <person name="Fontana C.A."/>
            <person name="Toffoli L.M."/>
            <person name="Salazar S.M."/>
            <person name="Puglisi E."/>
            <person name="Pedraza R."/>
            <person name="Bassi D."/>
            <person name="Cocconcelli P.S."/>
        </authorList>
    </citation>
    <scope>NUCLEOTIDE SEQUENCE [LARGE SCALE GENOMIC DNA]</scope>
    <source>
        <strain evidence="4 5">2A1</strain>
        <plasmid evidence="4">unnamed</plasmid>
    </source>
</reference>
<dbReference type="Pfam" id="PF12000">
    <property type="entry name" value="Glyco_trans_4_3"/>
    <property type="match status" value="1"/>
</dbReference>
<evidence type="ECO:0000313" key="4">
    <source>
        <dbReference type="EMBL" id="OYD80902.1"/>
    </source>
</evidence>
<dbReference type="Gene3D" id="3.40.50.2000">
    <property type="entry name" value="Glycogen Phosphorylase B"/>
    <property type="match status" value="1"/>
</dbReference>
<dbReference type="InterPro" id="IPR022623">
    <property type="entry name" value="Glyco_trans_4"/>
</dbReference>
<keyword evidence="1 4" id="KW-0808">Transferase</keyword>
<accession>A0A235H573</accession>
<keyword evidence="4" id="KW-0614">Plasmid</keyword>
<dbReference type="GO" id="GO:0016757">
    <property type="term" value="F:glycosyltransferase activity"/>
    <property type="evidence" value="ECO:0007669"/>
    <property type="project" value="InterPro"/>
</dbReference>
<dbReference type="SUPFAM" id="SSF53756">
    <property type="entry name" value="UDP-Glycosyltransferase/glycogen phosphorylase"/>
    <property type="match status" value="1"/>
</dbReference>
<evidence type="ECO:0000313" key="5">
    <source>
        <dbReference type="Proteomes" id="UP000215367"/>
    </source>
</evidence>
<evidence type="ECO:0000256" key="1">
    <source>
        <dbReference type="ARBA" id="ARBA00022679"/>
    </source>
</evidence>
<dbReference type="CDD" id="cd03818">
    <property type="entry name" value="GT4_ExpC-like"/>
    <property type="match status" value="1"/>
</dbReference>
<dbReference type="PANTHER" id="PTHR46401">
    <property type="entry name" value="GLYCOSYLTRANSFERASE WBBK-RELATED"/>
    <property type="match status" value="1"/>
</dbReference>
<geneLocation type="plasmid" evidence="4">
    <name>unnamed</name>
</geneLocation>
<dbReference type="AlphaFoldDB" id="A0A235H573"/>
<organism evidence="4 5">
    <name type="scientific">Azospirillum brasilense</name>
    <dbReference type="NCBI Taxonomy" id="192"/>
    <lineage>
        <taxon>Bacteria</taxon>
        <taxon>Pseudomonadati</taxon>
        <taxon>Pseudomonadota</taxon>
        <taxon>Alphaproteobacteria</taxon>
        <taxon>Rhodospirillales</taxon>
        <taxon>Azospirillaceae</taxon>
        <taxon>Azospirillum</taxon>
    </lineage>
</organism>
<dbReference type="RefSeq" id="WP_094306806.1">
    <property type="nucleotide sequence ID" value="NZ_NOWT01000042.1"/>
</dbReference>
<dbReference type="GO" id="GO:0009103">
    <property type="term" value="P:lipopolysaccharide biosynthetic process"/>
    <property type="evidence" value="ECO:0007669"/>
    <property type="project" value="TreeGrafter"/>
</dbReference>
<evidence type="ECO:0000259" key="2">
    <source>
        <dbReference type="Pfam" id="PF00534"/>
    </source>
</evidence>
<dbReference type="Proteomes" id="UP000215367">
    <property type="component" value="Unassembled WGS sequence"/>
</dbReference>
<proteinExistence type="predicted"/>
<gene>
    <name evidence="4" type="ORF">CHT98_28760</name>
</gene>